<proteinExistence type="predicted"/>
<feature type="non-terminal residue" evidence="1">
    <location>
        <position position="1"/>
    </location>
</feature>
<accession>A0AAV9HHL9</accession>
<feature type="non-terminal residue" evidence="1">
    <location>
        <position position="199"/>
    </location>
</feature>
<gene>
    <name evidence="1" type="ORF">QBC42DRAFT_158750</name>
</gene>
<evidence type="ECO:0000313" key="1">
    <source>
        <dbReference type="EMBL" id="KAK4459163.1"/>
    </source>
</evidence>
<keyword evidence="2" id="KW-1185">Reference proteome</keyword>
<sequence length="199" mass="23315">LFEGLPMAENVVFVKHNNSDIPERDSQGKIIPQGAGPSRKIANGNCYWTAIALLVYGTARAWMRVKAEHLARLELVLDNPQHPDYQKYHFLNSIEIATMDKDQPVDLNMWEGLQWPSAWVNDEICHITADVYGVYVWLYKYNGGHKEWRNRVYDIKTYGVFNTRHIVLSYDDENHFRPMIPNDFLWSEFQMPRLTRAKT</sequence>
<evidence type="ECO:0000313" key="2">
    <source>
        <dbReference type="Proteomes" id="UP001321749"/>
    </source>
</evidence>
<comment type="caution">
    <text evidence="1">The sequence shown here is derived from an EMBL/GenBank/DDBJ whole genome shotgun (WGS) entry which is preliminary data.</text>
</comment>
<dbReference type="Proteomes" id="UP001321749">
    <property type="component" value="Unassembled WGS sequence"/>
</dbReference>
<organism evidence="1 2">
    <name type="scientific">Cladorrhinum samala</name>
    <dbReference type="NCBI Taxonomy" id="585594"/>
    <lineage>
        <taxon>Eukaryota</taxon>
        <taxon>Fungi</taxon>
        <taxon>Dikarya</taxon>
        <taxon>Ascomycota</taxon>
        <taxon>Pezizomycotina</taxon>
        <taxon>Sordariomycetes</taxon>
        <taxon>Sordariomycetidae</taxon>
        <taxon>Sordariales</taxon>
        <taxon>Podosporaceae</taxon>
        <taxon>Cladorrhinum</taxon>
    </lineage>
</organism>
<dbReference type="EMBL" id="MU865044">
    <property type="protein sequence ID" value="KAK4459163.1"/>
    <property type="molecule type" value="Genomic_DNA"/>
</dbReference>
<reference evidence="1" key="2">
    <citation type="submission" date="2023-06" db="EMBL/GenBank/DDBJ databases">
        <authorList>
            <consortium name="Lawrence Berkeley National Laboratory"/>
            <person name="Mondo S.J."/>
            <person name="Hensen N."/>
            <person name="Bonometti L."/>
            <person name="Westerberg I."/>
            <person name="Brannstrom I.O."/>
            <person name="Guillou S."/>
            <person name="Cros-Aarteil S."/>
            <person name="Calhoun S."/>
            <person name="Haridas S."/>
            <person name="Kuo A."/>
            <person name="Pangilinan J."/>
            <person name="Riley R."/>
            <person name="Labutti K."/>
            <person name="Andreopoulos B."/>
            <person name="Lipzen A."/>
            <person name="Chen C."/>
            <person name="Yanf M."/>
            <person name="Daum C."/>
            <person name="Ng V."/>
            <person name="Clum A."/>
            <person name="Steindorff A."/>
            <person name="Ohm R."/>
            <person name="Martin F."/>
            <person name="Silar P."/>
            <person name="Natvig D."/>
            <person name="Lalanne C."/>
            <person name="Gautier V."/>
            <person name="Ament-Velasquez S.L."/>
            <person name="Kruys A."/>
            <person name="Hutchinson M.I."/>
            <person name="Powell A.J."/>
            <person name="Barry K."/>
            <person name="Miller A.N."/>
            <person name="Grigoriev I.V."/>
            <person name="Debuchy R."/>
            <person name="Gladieux P."/>
            <person name="Thoren M.H."/>
            <person name="Johannesson H."/>
        </authorList>
    </citation>
    <scope>NUCLEOTIDE SEQUENCE</scope>
    <source>
        <strain evidence="1">PSN324</strain>
    </source>
</reference>
<name>A0AAV9HHL9_9PEZI</name>
<protein>
    <submittedName>
        <fullName evidence="1">Uncharacterized protein</fullName>
    </submittedName>
</protein>
<reference evidence="1" key="1">
    <citation type="journal article" date="2023" name="Mol. Phylogenet. Evol.">
        <title>Genome-scale phylogeny and comparative genomics of the fungal order Sordariales.</title>
        <authorList>
            <person name="Hensen N."/>
            <person name="Bonometti L."/>
            <person name="Westerberg I."/>
            <person name="Brannstrom I.O."/>
            <person name="Guillou S."/>
            <person name="Cros-Aarteil S."/>
            <person name="Calhoun S."/>
            <person name="Haridas S."/>
            <person name="Kuo A."/>
            <person name="Mondo S."/>
            <person name="Pangilinan J."/>
            <person name="Riley R."/>
            <person name="LaButti K."/>
            <person name="Andreopoulos B."/>
            <person name="Lipzen A."/>
            <person name="Chen C."/>
            <person name="Yan M."/>
            <person name="Daum C."/>
            <person name="Ng V."/>
            <person name="Clum A."/>
            <person name="Steindorff A."/>
            <person name="Ohm R.A."/>
            <person name="Martin F."/>
            <person name="Silar P."/>
            <person name="Natvig D.O."/>
            <person name="Lalanne C."/>
            <person name="Gautier V."/>
            <person name="Ament-Velasquez S.L."/>
            <person name="Kruys A."/>
            <person name="Hutchinson M.I."/>
            <person name="Powell A.J."/>
            <person name="Barry K."/>
            <person name="Miller A.N."/>
            <person name="Grigoriev I.V."/>
            <person name="Debuchy R."/>
            <person name="Gladieux P."/>
            <person name="Hiltunen Thoren M."/>
            <person name="Johannesson H."/>
        </authorList>
    </citation>
    <scope>NUCLEOTIDE SEQUENCE</scope>
    <source>
        <strain evidence="1">PSN324</strain>
    </source>
</reference>
<dbReference type="CDD" id="cd22744">
    <property type="entry name" value="OTU"/>
    <property type="match status" value="1"/>
</dbReference>
<dbReference type="AlphaFoldDB" id="A0AAV9HHL9"/>